<dbReference type="Proteomes" id="UP001500707">
    <property type="component" value="Unassembled WGS sequence"/>
</dbReference>
<dbReference type="EMBL" id="BAABCE010000027">
    <property type="protein sequence ID" value="GAA3591420.1"/>
    <property type="molecule type" value="Genomic_DNA"/>
</dbReference>
<accession>A0ABP6YV28</accession>
<comment type="caution">
    <text evidence="1">The sequence shown here is derived from an EMBL/GenBank/DDBJ whole genome shotgun (WGS) entry which is preliminary data.</text>
</comment>
<reference evidence="2" key="1">
    <citation type="journal article" date="2019" name="Int. J. Syst. Evol. Microbiol.">
        <title>The Global Catalogue of Microorganisms (GCM) 10K type strain sequencing project: providing services to taxonomists for standard genome sequencing and annotation.</title>
        <authorList>
            <consortium name="The Broad Institute Genomics Platform"/>
            <consortium name="The Broad Institute Genome Sequencing Center for Infectious Disease"/>
            <person name="Wu L."/>
            <person name="Ma J."/>
        </authorList>
    </citation>
    <scope>NUCLEOTIDE SEQUENCE [LARGE SCALE GENOMIC DNA]</scope>
    <source>
        <strain evidence="2">JCM 17656</strain>
    </source>
</reference>
<dbReference type="RefSeq" id="WP_346186389.1">
    <property type="nucleotide sequence ID" value="NZ_BAABCE010000027.1"/>
</dbReference>
<sequence>MDIGKVLQTLDNRLSNVERSPRLSHAAIDDTSVEVRDSTGSLRGLLGMQADGTTAVNVVNGPPPPQPSAPIVASVLGGVTVSWDGLFADGSVLPLDWARVEVHASILAVYDPIPATLQGTIETAQGATVVVPCDTDVYVRLVARNTSGTASTPSVVVGPFGPLPVVASDILDGIVTTVKLADDAVTQAKVAVGAIGSTEISDNAVTTPKIVAGAVQTAQLDAEAVNASKIAAGAVTTAKLDALAVTTDKLAANAVTVGKLSAGSVDATALAADAITGKTITGGTITGSLFQTDTTGERITLNEADANKILVYDATRAVAELSPDGLGLVGSTGAKMILDPNATYPTLRMSNAADTNEAIINVVEGTAGSADVGINSGKFTASALDWKWRTFFGNDFWVAERVRDGASTTNVGGRVALSATAATIGYNDSTDATADNNLTFISGTAQINGGRLEILPAAYATSALYLNAASGHTGNLLRLLLNGVDKFVVDKDGNVTIAGIGQRVTKRRTTDATKTSTTTVVADTQIASFTADANATYIVDGFLKYSGPGDFQMGWIVPSGTLGEWQGIGNGTTVIGYASGAIQSDASGTFGYMVRTEATDIASTRTYGGIGTSVFGVQVRGLFRVGATAGTISLAWAQGTSNATATTLYTDSHLRLEKVA</sequence>
<protein>
    <submittedName>
        <fullName evidence="1">Uncharacterized protein</fullName>
    </submittedName>
</protein>
<gene>
    <name evidence="1" type="ORF">GCM10022295_86330</name>
</gene>
<keyword evidence="2" id="KW-1185">Reference proteome</keyword>
<evidence type="ECO:0000313" key="2">
    <source>
        <dbReference type="Proteomes" id="UP001500707"/>
    </source>
</evidence>
<organism evidence="1 2">
    <name type="scientific">Streptomyces osmaniensis</name>
    <dbReference type="NCBI Taxonomy" id="593134"/>
    <lineage>
        <taxon>Bacteria</taxon>
        <taxon>Bacillati</taxon>
        <taxon>Actinomycetota</taxon>
        <taxon>Actinomycetes</taxon>
        <taxon>Kitasatosporales</taxon>
        <taxon>Streptomycetaceae</taxon>
        <taxon>Streptomyces</taxon>
    </lineage>
</organism>
<name>A0ABP6YV28_9ACTN</name>
<evidence type="ECO:0000313" key="1">
    <source>
        <dbReference type="EMBL" id="GAA3591420.1"/>
    </source>
</evidence>
<proteinExistence type="predicted"/>